<reference evidence="2 3" key="1">
    <citation type="journal article" date="2020" name="Front. Microbiol.">
        <title>Genetic Organization of the aprX-lipA2 Operon Affects the Proteolytic Potential of Pseudomonas Species in Milk.</title>
        <authorList>
            <person name="Maier C."/>
            <person name="Huptas C."/>
            <person name="von Neubeck M."/>
            <person name="Scherer S."/>
            <person name="Wenning M."/>
            <person name="Lucking G."/>
        </authorList>
    </citation>
    <scope>NUCLEOTIDE SEQUENCE [LARGE SCALE GENOMIC DNA]</scope>
    <source>
        <strain evidence="2 3">WS 5114</strain>
    </source>
</reference>
<dbReference type="RefSeq" id="WP_169856376.1">
    <property type="nucleotide sequence ID" value="NZ_JAAQXV010000001.1"/>
</dbReference>
<dbReference type="EMBL" id="JAAQXV010000001">
    <property type="protein sequence ID" value="NMZ78396.1"/>
    <property type="molecule type" value="Genomic_DNA"/>
</dbReference>
<proteinExistence type="predicted"/>
<protein>
    <recommendedName>
        <fullName evidence="1">SGNH hydrolase-type esterase domain-containing protein</fullName>
    </recommendedName>
</protein>
<dbReference type="Proteomes" id="UP000548707">
    <property type="component" value="Unassembled WGS sequence"/>
</dbReference>
<dbReference type="SUPFAM" id="SSF52266">
    <property type="entry name" value="SGNH hydrolase"/>
    <property type="match status" value="1"/>
</dbReference>
<dbReference type="InterPro" id="IPR013830">
    <property type="entry name" value="SGNH_hydro"/>
</dbReference>
<dbReference type="Gene3D" id="3.40.50.1110">
    <property type="entry name" value="SGNH hydrolase"/>
    <property type="match status" value="1"/>
</dbReference>
<organism evidence="2 3">
    <name type="scientific">Pseudomonas mandelii</name>
    <dbReference type="NCBI Taxonomy" id="75612"/>
    <lineage>
        <taxon>Bacteria</taxon>
        <taxon>Pseudomonadati</taxon>
        <taxon>Pseudomonadota</taxon>
        <taxon>Gammaproteobacteria</taxon>
        <taxon>Pseudomonadales</taxon>
        <taxon>Pseudomonadaceae</taxon>
        <taxon>Pseudomonas</taxon>
    </lineage>
</organism>
<dbReference type="GO" id="GO:0016788">
    <property type="term" value="F:hydrolase activity, acting on ester bonds"/>
    <property type="evidence" value="ECO:0007669"/>
    <property type="project" value="UniProtKB-ARBA"/>
</dbReference>
<name>A0AB36CTH0_9PSED</name>
<feature type="domain" description="SGNH hydrolase-type esterase" evidence="1">
    <location>
        <begin position="544"/>
        <end position="645"/>
    </location>
</feature>
<gene>
    <name evidence="2" type="ORF">HBO26_03620</name>
</gene>
<dbReference type="Pfam" id="PF13472">
    <property type="entry name" value="Lipase_GDSL_2"/>
    <property type="match status" value="1"/>
</dbReference>
<evidence type="ECO:0000313" key="3">
    <source>
        <dbReference type="Proteomes" id="UP000548707"/>
    </source>
</evidence>
<evidence type="ECO:0000313" key="2">
    <source>
        <dbReference type="EMBL" id="NMZ78396.1"/>
    </source>
</evidence>
<dbReference type="InterPro" id="IPR036514">
    <property type="entry name" value="SGNH_hydro_sf"/>
</dbReference>
<dbReference type="AlphaFoldDB" id="A0AB36CTH0"/>
<evidence type="ECO:0000259" key="1">
    <source>
        <dbReference type="Pfam" id="PF13472"/>
    </source>
</evidence>
<sequence>MTVNTINSVAEFVTNGVTTDFPFYFKFFANEDLSVTYINPLGVSTVLTLGTNYTVNGAGDEDGGSITTTTTLAGPGQLVVSREMDAYQLTSLRNQGKFLAETHEDVFDKLTMLIQQGFSIFKRALTRPFGRDYFYAENRRITNVADPTEAQDAVTKYYNERYIAGLLEDFTGPLNNAANVMYIYPDGVARAVQTLATKNDALLGSAGIAHNNTTVRGELIAINAEVDANAIDANDKINDVKAITENSFYNAIEPAVVDLHFGTQAGTGWTATEPGNVVSTVTTAGVAINATDIPVASSSTFYVGQLICWLASNGQYYTGTVGALLAGPIIRLDRQLTVSISSGAPVYNWFRDDAHGNVHGFNAVADDALRQLTVKRISRLEYLAKDGAIWSPILGATLTSNPNSTTYSNPGGNAIGERAISVFSNTANAGCSSSWVGLQGGDYRANVVVNPGLRTGGFSGSIDIAIDELIADGTVFQIASLTGILSYSGVVSKDIPFSIREGSCVRIRITSPNGGGFTFYPGPISYHRQAGFLNTLNRGKHVLLGDSWFAGGDIFNRLVARLPKATIINKGVSGNKASDLLARFAADVIPSAPDYVWVMIGTNDYYAAVTPGLFEQQINQLRTLIQGLGAQPIFFTAAVGAFAPTLGGGNQLLTSRRYALGVRYHGQELQPNGAGTTMRSASFFKTVTIAAAGTDLIGVCPGQTRLPALIRFLNQSITGLTLSVDFTSNADGTGIVDANTFTGVGPFKDFATTRADTNLRYVAVRATNGTGSPITATILADICWQQSLV</sequence>
<comment type="caution">
    <text evidence="2">The sequence shown here is derived from an EMBL/GenBank/DDBJ whole genome shotgun (WGS) entry which is preliminary data.</text>
</comment>
<accession>A0AB36CTH0</accession>